<organism evidence="1">
    <name type="scientific">marine sediment metagenome</name>
    <dbReference type="NCBI Taxonomy" id="412755"/>
    <lineage>
        <taxon>unclassified sequences</taxon>
        <taxon>metagenomes</taxon>
        <taxon>ecological metagenomes</taxon>
    </lineage>
</organism>
<comment type="caution">
    <text evidence="1">The sequence shown here is derived from an EMBL/GenBank/DDBJ whole genome shotgun (WGS) entry which is preliminary data.</text>
</comment>
<protein>
    <submittedName>
        <fullName evidence="1">Uncharacterized protein</fullName>
    </submittedName>
</protein>
<dbReference type="AlphaFoldDB" id="A0A0F9JUA2"/>
<name>A0A0F9JUA2_9ZZZZ</name>
<dbReference type="EMBL" id="LAZR01010607">
    <property type="protein sequence ID" value="KKM66066.1"/>
    <property type="molecule type" value="Genomic_DNA"/>
</dbReference>
<evidence type="ECO:0000313" key="1">
    <source>
        <dbReference type="EMBL" id="KKM66066.1"/>
    </source>
</evidence>
<sequence length="47" mass="5379">MGLEITFNARDWFALQASPTQQRRYVAWAEGRLSAAQFIAHLQGSQR</sequence>
<proteinExistence type="predicted"/>
<accession>A0A0F9JUA2</accession>
<gene>
    <name evidence="1" type="ORF">LCGC14_1485010</name>
</gene>
<reference evidence="1" key="1">
    <citation type="journal article" date="2015" name="Nature">
        <title>Complex archaea that bridge the gap between prokaryotes and eukaryotes.</title>
        <authorList>
            <person name="Spang A."/>
            <person name="Saw J.H."/>
            <person name="Jorgensen S.L."/>
            <person name="Zaremba-Niedzwiedzka K."/>
            <person name="Martijn J."/>
            <person name="Lind A.E."/>
            <person name="van Eijk R."/>
            <person name="Schleper C."/>
            <person name="Guy L."/>
            <person name="Ettema T.J."/>
        </authorList>
    </citation>
    <scope>NUCLEOTIDE SEQUENCE</scope>
</reference>